<comment type="subcellular location">
    <subcellularLocation>
        <location evidence="6">Cell membrane</location>
        <topology evidence="6">Multi-pass membrane protein</topology>
    </subcellularLocation>
    <subcellularLocation>
        <location evidence="1">Membrane</location>
        <topology evidence="1">Multi-pass membrane protein</topology>
    </subcellularLocation>
</comment>
<feature type="transmembrane region" description="Helical" evidence="6">
    <location>
        <begin position="245"/>
        <end position="268"/>
    </location>
</feature>
<dbReference type="PANTHER" id="PTHR43027:SF1">
    <property type="entry name" value="DOXORUBICIN RESISTANCE ABC TRANSPORTER PERMEASE PROTEIN DRRC-RELATED"/>
    <property type="match status" value="1"/>
</dbReference>
<keyword evidence="2 6" id="KW-0812">Transmembrane</keyword>
<feature type="transmembrane region" description="Helical" evidence="6">
    <location>
        <begin position="133"/>
        <end position="154"/>
    </location>
</feature>
<dbReference type="EMBL" id="CP059491">
    <property type="protein sequence ID" value="QMT00719.1"/>
    <property type="molecule type" value="Genomic_DNA"/>
</dbReference>
<dbReference type="GO" id="GO:0140359">
    <property type="term" value="F:ABC-type transporter activity"/>
    <property type="evidence" value="ECO:0007669"/>
    <property type="project" value="InterPro"/>
</dbReference>
<dbReference type="RefSeq" id="WP_219849707.1">
    <property type="nucleotide sequence ID" value="NZ_CP059491.1"/>
</dbReference>
<dbReference type="InterPro" id="IPR013525">
    <property type="entry name" value="ABC2_TM"/>
</dbReference>
<feature type="transmembrane region" description="Helical" evidence="6">
    <location>
        <begin position="160"/>
        <end position="184"/>
    </location>
</feature>
<keyword evidence="3 6" id="KW-1133">Transmembrane helix</keyword>
<gene>
    <name evidence="8" type="ORF">H1R19_17785</name>
</gene>
<dbReference type="PIRSF" id="PIRSF006648">
    <property type="entry name" value="DrrB"/>
    <property type="match status" value="1"/>
</dbReference>
<keyword evidence="5" id="KW-0046">Antibiotic resistance</keyword>
<keyword evidence="4 6" id="KW-0472">Membrane</keyword>
<evidence type="ECO:0000256" key="1">
    <source>
        <dbReference type="ARBA" id="ARBA00004141"/>
    </source>
</evidence>
<feature type="transmembrane region" description="Helical" evidence="6">
    <location>
        <begin position="78"/>
        <end position="97"/>
    </location>
</feature>
<comment type="similarity">
    <text evidence="6">Belongs to the ABC-2 integral membrane protein family.</text>
</comment>
<sequence length="278" mass="29919">MTTIQIPDADASRENRLPAESSLRGWATQSSALARRQLTVLFRDRATVLQILFIPALTMVMFKVVLGDAVGSATGQNSAYGTVPLVILVSAMFGSLASGVRLNQERGTGLLARLYVLPINRAADLTSRLLCEVVRILVTTTLLLIAGLFIGFRFTQGPFAVLGIFAVSLMFGVAYSMFVLAIAVNTRPSAALVPMLSLFSSLLMFFNSGFSPVEAYPTWLQPIVEYQPLTPAIDSMRAMASGGPIAADLIAVVIWTIVILGACTWPALRGYRRAATSR</sequence>
<accession>A0A7D7LV84</accession>
<feature type="transmembrane region" description="Helical" evidence="6">
    <location>
        <begin position="46"/>
        <end position="66"/>
    </location>
</feature>
<dbReference type="Pfam" id="PF01061">
    <property type="entry name" value="ABC2_membrane"/>
    <property type="match status" value="1"/>
</dbReference>
<keyword evidence="6" id="KW-0813">Transport</keyword>
<evidence type="ECO:0000313" key="9">
    <source>
        <dbReference type="Proteomes" id="UP000515663"/>
    </source>
</evidence>
<evidence type="ECO:0000256" key="3">
    <source>
        <dbReference type="ARBA" id="ARBA00022989"/>
    </source>
</evidence>
<evidence type="ECO:0000313" key="8">
    <source>
        <dbReference type="EMBL" id="QMT00719.1"/>
    </source>
</evidence>
<dbReference type="GO" id="GO:0043190">
    <property type="term" value="C:ATP-binding cassette (ABC) transporter complex"/>
    <property type="evidence" value="ECO:0007669"/>
    <property type="project" value="InterPro"/>
</dbReference>
<dbReference type="GO" id="GO:0046677">
    <property type="term" value="P:response to antibiotic"/>
    <property type="evidence" value="ECO:0007669"/>
    <property type="project" value="UniProtKB-KW"/>
</dbReference>
<dbReference type="Proteomes" id="UP000515663">
    <property type="component" value="Chromosome"/>
</dbReference>
<evidence type="ECO:0000256" key="4">
    <source>
        <dbReference type="ARBA" id="ARBA00023136"/>
    </source>
</evidence>
<evidence type="ECO:0000256" key="2">
    <source>
        <dbReference type="ARBA" id="ARBA00022692"/>
    </source>
</evidence>
<dbReference type="AlphaFoldDB" id="A0A7D7LV84"/>
<evidence type="ECO:0000259" key="7">
    <source>
        <dbReference type="PROSITE" id="PS51012"/>
    </source>
</evidence>
<dbReference type="InterPro" id="IPR047817">
    <property type="entry name" value="ABC2_TM_bact-type"/>
</dbReference>
<dbReference type="InterPro" id="IPR000412">
    <property type="entry name" value="ABC_2_transport"/>
</dbReference>
<name>A0A7D7LV84_9ACTN</name>
<evidence type="ECO:0000256" key="5">
    <source>
        <dbReference type="ARBA" id="ARBA00023251"/>
    </source>
</evidence>
<keyword evidence="9" id="KW-1185">Reference proteome</keyword>
<evidence type="ECO:0000256" key="6">
    <source>
        <dbReference type="RuleBase" id="RU361157"/>
    </source>
</evidence>
<feature type="transmembrane region" description="Helical" evidence="6">
    <location>
        <begin position="191"/>
        <end position="210"/>
    </location>
</feature>
<dbReference type="InterPro" id="IPR052902">
    <property type="entry name" value="ABC-2_transporter"/>
</dbReference>
<organism evidence="8 9">
    <name type="scientific">Gordonia jinghuaiqii</name>
    <dbReference type="NCBI Taxonomy" id="2758710"/>
    <lineage>
        <taxon>Bacteria</taxon>
        <taxon>Bacillati</taxon>
        <taxon>Actinomycetota</taxon>
        <taxon>Actinomycetes</taxon>
        <taxon>Mycobacteriales</taxon>
        <taxon>Gordoniaceae</taxon>
        <taxon>Gordonia</taxon>
    </lineage>
</organism>
<feature type="domain" description="ABC transmembrane type-2" evidence="7">
    <location>
        <begin position="46"/>
        <end position="270"/>
    </location>
</feature>
<dbReference type="PROSITE" id="PS51012">
    <property type="entry name" value="ABC_TM2"/>
    <property type="match status" value="1"/>
</dbReference>
<protein>
    <recommendedName>
        <fullName evidence="6">Transport permease protein</fullName>
    </recommendedName>
</protein>
<keyword evidence="6" id="KW-1003">Cell membrane</keyword>
<reference evidence="9" key="1">
    <citation type="submission" date="2020-07" db="EMBL/GenBank/DDBJ databases">
        <title>novel species isolated from the respiratory tract of Marmot.</title>
        <authorList>
            <person name="Zhang G."/>
        </authorList>
    </citation>
    <scope>NUCLEOTIDE SEQUENCE [LARGE SCALE GENOMIC DNA]</scope>
    <source>
        <strain evidence="9">686</strain>
    </source>
</reference>
<dbReference type="PANTHER" id="PTHR43027">
    <property type="entry name" value="DOXORUBICIN RESISTANCE ABC TRANSPORTER PERMEASE PROTEIN DRRC-RELATED"/>
    <property type="match status" value="1"/>
</dbReference>
<dbReference type="KEGG" id="gji:H1R19_17785"/>
<proteinExistence type="inferred from homology"/>